<dbReference type="Ensembl" id="ENSSFOT00015004234.2">
    <property type="protein sequence ID" value="ENSSFOP00015004166.1"/>
    <property type="gene ID" value="ENSSFOG00015002727.2"/>
</dbReference>
<evidence type="ECO:0000313" key="1">
    <source>
        <dbReference type="Ensembl" id="ENSSFOP00015004166.1"/>
    </source>
</evidence>
<name>A0A8C9QTQ5_SCLFO</name>
<evidence type="ECO:0000313" key="2">
    <source>
        <dbReference type="Proteomes" id="UP000694397"/>
    </source>
</evidence>
<accession>A0A8C9QTQ5</accession>
<dbReference type="OrthoDB" id="8960010at2759"/>
<dbReference type="Proteomes" id="UP000694397">
    <property type="component" value="Chromosome 18"/>
</dbReference>
<dbReference type="AlphaFoldDB" id="A0A8C9QTQ5"/>
<reference evidence="1" key="3">
    <citation type="submission" date="2025-09" db="UniProtKB">
        <authorList>
            <consortium name="Ensembl"/>
        </authorList>
    </citation>
    <scope>IDENTIFICATION</scope>
</reference>
<proteinExistence type="predicted"/>
<protein>
    <submittedName>
        <fullName evidence="1">Uncharacterized protein</fullName>
    </submittedName>
</protein>
<reference evidence="1" key="2">
    <citation type="submission" date="2025-08" db="UniProtKB">
        <authorList>
            <consortium name="Ensembl"/>
        </authorList>
    </citation>
    <scope>IDENTIFICATION</scope>
</reference>
<reference evidence="1 2" key="1">
    <citation type="submission" date="2019-04" db="EMBL/GenBank/DDBJ databases">
        <authorList>
            <consortium name="Wellcome Sanger Institute Data Sharing"/>
        </authorList>
    </citation>
    <scope>NUCLEOTIDE SEQUENCE [LARGE SCALE GENOMIC DNA]</scope>
</reference>
<sequence length="141" mass="14874">MGGKPLPKNTNQDLVGVILAKGHCDTAELHSYHFGEGHSPVGASIVIPLFDGKGHQACQVATCGRDCVCASPLEVIIVPIESVVMRVTRGPAGACVLRETNRLIVLDHACFLDPACHTCTSECIPISTSAIFQAAATTIFY</sequence>
<keyword evidence="2" id="KW-1185">Reference proteome</keyword>
<organism evidence="1 2">
    <name type="scientific">Scleropages formosus</name>
    <name type="common">Asian bonytongue</name>
    <name type="synonym">Osteoglossum formosum</name>
    <dbReference type="NCBI Taxonomy" id="113540"/>
    <lineage>
        <taxon>Eukaryota</taxon>
        <taxon>Metazoa</taxon>
        <taxon>Chordata</taxon>
        <taxon>Craniata</taxon>
        <taxon>Vertebrata</taxon>
        <taxon>Euteleostomi</taxon>
        <taxon>Actinopterygii</taxon>
        <taxon>Neopterygii</taxon>
        <taxon>Teleostei</taxon>
        <taxon>Osteoglossocephala</taxon>
        <taxon>Osteoglossomorpha</taxon>
        <taxon>Osteoglossiformes</taxon>
        <taxon>Osteoglossidae</taxon>
        <taxon>Scleropages</taxon>
    </lineage>
</organism>